<keyword evidence="1" id="KW-1133">Transmembrane helix</keyword>
<dbReference type="SUPFAM" id="SSF54523">
    <property type="entry name" value="Pili subunits"/>
    <property type="match status" value="1"/>
</dbReference>
<dbReference type="Pfam" id="PF07963">
    <property type="entry name" value="N_methyl"/>
    <property type="match status" value="1"/>
</dbReference>
<dbReference type="EMBL" id="JAESWA010000024">
    <property type="protein sequence ID" value="MBL4933362.1"/>
    <property type="molecule type" value="Genomic_DNA"/>
</dbReference>
<reference evidence="2" key="1">
    <citation type="submission" date="2021-01" db="EMBL/GenBank/DDBJ databases">
        <title>Genome public.</title>
        <authorList>
            <person name="Liu C."/>
            <person name="Sun Q."/>
        </authorList>
    </citation>
    <scope>NUCLEOTIDE SEQUENCE</scope>
    <source>
        <strain evidence="2">YIM B02565</strain>
    </source>
</reference>
<sequence>MTKAITTKRKKKGFTLIELIIVLAIMAILAAIAIPGFNAIRQNSRIKADKQSCEAIKKAVQTLVVDGTLTHTGTVTLTTAADVTAEAGGTIDSTDITALKGVLADVKTPADTTVSGNKFTVQITSTTVEVKTNSDGVRTSSATF</sequence>
<keyword evidence="3" id="KW-1185">Reference proteome</keyword>
<keyword evidence="1" id="KW-0812">Transmembrane</keyword>
<proteinExistence type="predicted"/>
<feature type="transmembrane region" description="Helical" evidence="1">
    <location>
        <begin position="16"/>
        <end position="37"/>
    </location>
</feature>
<dbReference type="Gene3D" id="3.30.700.10">
    <property type="entry name" value="Glycoprotein, Type 4 Pilin"/>
    <property type="match status" value="1"/>
</dbReference>
<dbReference type="RefSeq" id="WP_202768802.1">
    <property type="nucleotide sequence ID" value="NZ_JAESWA010000024.1"/>
</dbReference>
<dbReference type="NCBIfam" id="TIGR02532">
    <property type="entry name" value="IV_pilin_GFxxxE"/>
    <property type="match status" value="1"/>
</dbReference>
<dbReference type="InterPro" id="IPR012902">
    <property type="entry name" value="N_methyl_site"/>
</dbReference>
<evidence type="ECO:0000313" key="3">
    <source>
        <dbReference type="Proteomes" id="UP000623681"/>
    </source>
</evidence>
<name>A0A937FJ54_9CLOT</name>
<evidence type="ECO:0000256" key="1">
    <source>
        <dbReference type="SAM" id="Phobius"/>
    </source>
</evidence>
<evidence type="ECO:0000313" key="2">
    <source>
        <dbReference type="EMBL" id="MBL4933362.1"/>
    </source>
</evidence>
<dbReference type="Proteomes" id="UP000623681">
    <property type="component" value="Unassembled WGS sequence"/>
</dbReference>
<accession>A0A937FJ54</accession>
<dbReference type="AlphaFoldDB" id="A0A937FJ54"/>
<keyword evidence="1" id="KW-0472">Membrane</keyword>
<comment type="caution">
    <text evidence="2">The sequence shown here is derived from an EMBL/GenBank/DDBJ whole genome shotgun (WGS) entry which is preliminary data.</text>
</comment>
<protein>
    <submittedName>
        <fullName evidence="2">Prepilin-type N-terminal cleavage/methylation domain-containing protein</fullName>
    </submittedName>
</protein>
<organism evidence="2 3">
    <name type="scientific">Clostridium paridis</name>
    <dbReference type="NCBI Taxonomy" id="2803863"/>
    <lineage>
        <taxon>Bacteria</taxon>
        <taxon>Bacillati</taxon>
        <taxon>Bacillota</taxon>
        <taxon>Clostridia</taxon>
        <taxon>Eubacteriales</taxon>
        <taxon>Clostridiaceae</taxon>
        <taxon>Clostridium</taxon>
    </lineage>
</organism>
<dbReference type="PROSITE" id="PS00409">
    <property type="entry name" value="PROKAR_NTER_METHYL"/>
    <property type="match status" value="1"/>
</dbReference>
<dbReference type="InterPro" id="IPR045584">
    <property type="entry name" value="Pilin-like"/>
</dbReference>
<gene>
    <name evidence="2" type="ORF">JK634_16325</name>
</gene>